<dbReference type="EMBL" id="LAZR01008451">
    <property type="protein sequence ID" value="KKM78676.1"/>
    <property type="molecule type" value="Genomic_DNA"/>
</dbReference>
<protein>
    <submittedName>
        <fullName evidence="1">Uncharacterized protein</fullName>
    </submittedName>
</protein>
<accession>A0A0F9KV62</accession>
<evidence type="ECO:0000313" key="1">
    <source>
        <dbReference type="EMBL" id="KKM78676.1"/>
    </source>
</evidence>
<gene>
    <name evidence="1" type="ORF">LCGC14_1357560</name>
</gene>
<organism evidence="1">
    <name type="scientific">marine sediment metagenome</name>
    <dbReference type="NCBI Taxonomy" id="412755"/>
    <lineage>
        <taxon>unclassified sequences</taxon>
        <taxon>metagenomes</taxon>
        <taxon>ecological metagenomes</taxon>
    </lineage>
</organism>
<reference evidence="1" key="1">
    <citation type="journal article" date="2015" name="Nature">
        <title>Complex archaea that bridge the gap between prokaryotes and eukaryotes.</title>
        <authorList>
            <person name="Spang A."/>
            <person name="Saw J.H."/>
            <person name="Jorgensen S.L."/>
            <person name="Zaremba-Niedzwiedzka K."/>
            <person name="Martijn J."/>
            <person name="Lind A.E."/>
            <person name="van Eijk R."/>
            <person name="Schleper C."/>
            <person name="Guy L."/>
            <person name="Ettema T.J."/>
        </authorList>
    </citation>
    <scope>NUCLEOTIDE SEQUENCE</scope>
</reference>
<proteinExistence type="predicted"/>
<sequence>MAKGVAESAEEERQMSAGDKIIDRKGTWSLWEFIDSDWCVACSECSFPMGGGRTREIIDLIWAHIQEDTECPNCNKPSSIVG</sequence>
<name>A0A0F9KV62_9ZZZZ</name>
<dbReference type="AlphaFoldDB" id="A0A0F9KV62"/>
<comment type="caution">
    <text evidence="1">The sequence shown here is derived from an EMBL/GenBank/DDBJ whole genome shotgun (WGS) entry which is preliminary data.</text>
</comment>